<organism evidence="1 2">
    <name type="scientific">Desulfofarcimen acetoxidans (strain ATCC 49208 / DSM 771 / KCTC 5769 / VKM B-1644 / 5575)</name>
    <name type="common">Desulfotomaculum acetoxidans</name>
    <dbReference type="NCBI Taxonomy" id="485916"/>
    <lineage>
        <taxon>Bacteria</taxon>
        <taxon>Bacillati</taxon>
        <taxon>Bacillota</taxon>
        <taxon>Clostridia</taxon>
        <taxon>Eubacteriales</taxon>
        <taxon>Peptococcaceae</taxon>
        <taxon>Desulfofarcimen</taxon>
    </lineage>
</organism>
<dbReference type="HOGENOM" id="CLU_216278_0_0_9"/>
<dbReference type="KEGG" id="dae:Dtox_1842"/>
<dbReference type="OrthoDB" id="1665815at2"/>
<sequence>MSPTFNFREELLIMAYIHVYTTPTAGGTDGTQVSEGIGLQPISVTLNV</sequence>
<evidence type="ECO:0000313" key="1">
    <source>
        <dbReference type="EMBL" id="ACV62690.1"/>
    </source>
</evidence>
<accession>C8VXN4</accession>
<dbReference type="RefSeq" id="WP_015757398.1">
    <property type="nucleotide sequence ID" value="NC_013216.1"/>
</dbReference>
<keyword evidence="2" id="KW-1185">Reference proteome</keyword>
<name>C8VXN4_DESAS</name>
<dbReference type="Proteomes" id="UP000002217">
    <property type="component" value="Chromosome"/>
</dbReference>
<evidence type="ECO:0000313" key="2">
    <source>
        <dbReference type="Proteomes" id="UP000002217"/>
    </source>
</evidence>
<dbReference type="EMBL" id="CP001720">
    <property type="protein sequence ID" value="ACV62690.1"/>
    <property type="molecule type" value="Genomic_DNA"/>
</dbReference>
<proteinExistence type="predicted"/>
<reference evidence="1 2" key="1">
    <citation type="journal article" date="2009" name="Stand. Genomic Sci.">
        <title>Complete genome sequence of Desulfotomaculum acetoxidans type strain (5575).</title>
        <authorList>
            <person name="Spring S."/>
            <person name="Lapidus A."/>
            <person name="Schroder M."/>
            <person name="Gleim D."/>
            <person name="Sims D."/>
            <person name="Meincke L."/>
            <person name="Glavina Del Rio T."/>
            <person name="Tice H."/>
            <person name="Copeland A."/>
            <person name="Cheng J.F."/>
            <person name="Lucas S."/>
            <person name="Chen F."/>
            <person name="Nolan M."/>
            <person name="Bruce D."/>
            <person name="Goodwin L."/>
            <person name="Pitluck S."/>
            <person name="Ivanova N."/>
            <person name="Mavromatis K."/>
            <person name="Mikhailova N."/>
            <person name="Pati A."/>
            <person name="Chen A."/>
            <person name="Palaniappan K."/>
            <person name="Land M."/>
            <person name="Hauser L."/>
            <person name="Chang Y.J."/>
            <person name="Jeffries C.D."/>
            <person name="Chain P."/>
            <person name="Saunders E."/>
            <person name="Brettin T."/>
            <person name="Detter J.C."/>
            <person name="Goker M."/>
            <person name="Bristow J."/>
            <person name="Eisen J.A."/>
            <person name="Markowitz V."/>
            <person name="Hugenholtz P."/>
            <person name="Kyrpides N.C."/>
            <person name="Klenk H.P."/>
            <person name="Han C."/>
        </authorList>
    </citation>
    <scope>NUCLEOTIDE SEQUENCE [LARGE SCALE GENOMIC DNA]</scope>
    <source>
        <strain evidence="2">ATCC 49208 / DSM 771 / VKM B-1644</strain>
    </source>
</reference>
<gene>
    <name evidence="1" type="ordered locus">Dtox_1842</name>
</gene>
<dbReference type="AlphaFoldDB" id="C8VXN4"/>
<protein>
    <submittedName>
        <fullName evidence="1">Uncharacterized protein</fullName>
    </submittedName>
</protein>